<reference evidence="4" key="2">
    <citation type="submission" date="2022-01" db="EMBL/GenBank/DDBJ databases">
        <authorList>
            <person name="Yamashiro T."/>
            <person name="Shiraishi A."/>
            <person name="Satake H."/>
            <person name="Nakayama K."/>
        </authorList>
    </citation>
    <scope>NUCLEOTIDE SEQUENCE</scope>
</reference>
<feature type="domain" description="Reverse transcriptase Ty1/copia-type" evidence="2">
    <location>
        <begin position="85"/>
        <end position="144"/>
    </location>
</feature>
<dbReference type="PANTHER" id="PTHR11439:SF483">
    <property type="entry name" value="PEPTIDE SYNTHASE GLIP-LIKE, PUTATIVE (AFU_ORTHOLOGUE AFUA_3G12920)-RELATED"/>
    <property type="match status" value="1"/>
</dbReference>
<feature type="compositionally biased region" description="Basic and acidic residues" evidence="1">
    <location>
        <begin position="625"/>
        <end position="640"/>
    </location>
</feature>
<feature type="region of interest" description="Disordered" evidence="1">
    <location>
        <begin position="568"/>
        <end position="642"/>
    </location>
</feature>
<evidence type="ECO:0000259" key="3">
    <source>
        <dbReference type="Pfam" id="PF25597"/>
    </source>
</evidence>
<dbReference type="CDD" id="cd09272">
    <property type="entry name" value="RNase_HI_RT_Ty1"/>
    <property type="match status" value="1"/>
</dbReference>
<name>A0ABQ5H6G7_9ASTR</name>
<evidence type="ECO:0000259" key="2">
    <source>
        <dbReference type="Pfam" id="PF07727"/>
    </source>
</evidence>
<accession>A0ABQ5H6G7</accession>
<dbReference type="PANTHER" id="PTHR11439">
    <property type="entry name" value="GAG-POL-RELATED RETROTRANSPOSON"/>
    <property type="match status" value="1"/>
</dbReference>
<reference evidence="4" key="1">
    <citation type="journal article" date="2022" name="Int. J. Mol. Sci.">
        <title>Draft Genome of Tanacetum Coccineum: Genomic Comparison of Closely Related Tanacetum-Family Plants.</title>
        <authorList>
            <person name="Yamashiro T."/>
            <person name="Shiraishi A."/>
            <person name="Nakayama K."/>
            <person name="Satake H."/>
        </authorList>
    </citation>
    <scope>NUCLEOTIDE SEQUENCE</scope>
</reference>
<feature type="domain" description="Retroviral polymerase SH3-like" evidence="3">
    <location>
        <begin position="866"/>
        <end position="920"/>
    </location>
</feature>
<evidence type="ECO:0000313" key="4">
    <source>
        <dbReference type="EMBL" id="GJT82748.1"/>
    </source>
</evidence>
<dbReference type="EMBL" id="BQNB010019196">
    <property type="protein sequence ID" value="GJT82748.1"/>
    <property type="molecule type" value="Genomic_DNA"/>
</dbReference>
<dbReference type="InterPro" id="IPR013103">
    <property type="entry name" value="RVT_2"/>
</dbReference>
<feature type="compositionally biased region" description="Polar residues" evidence="1">
    <location>
        <begin position="599"/>
        <end position="621"/>
    </location>
</feature>
<keyword evidence="5" id="KW-1185">Reference proteome</keyword>
<gene>
    <name evidence="4" type="ORF">Tco_1057090</name>
</gene>
<proteinExistence type="predicted"/>
<comment type="caution">
    <text evidence="4">The sequence shown here is derived from an EMBL/GenBank/DDBJ whole genome shotgun (WGS) entry which is preliminary data.</text>
</comment>
<evidence type="ECO:0000313" key="5">
    <source>
        <dbReference type="Proteomes" id="UP001151760"/>
    </source>
</evidence>
<dbReference type="InterPro" id="IPR057670">
    <property type="entry name" value="SH3_retrovirus"/>
</dbReference>
<dbReference type="SUPFAM" id="SSF56672">
    <property type="entry name" value="DNA/RNA polymerases"/>
    <property type="match status" value="1"/>
</dbReference>
<protein>
    <submittedName>
        <fullName evidence="4">Retrovirus-related pol polyprotein from transposon TNT 1-94</fullName>
    </submittedName>
</protein>
<dbReference type="Pfam" id="PF07727">
    <property type="entry name" value="RVT_2"/>
    <property type="match status" value="2"/>
</dbReference>
<sequence length="1438" mass="163576">MIEGNGPKWLFDIDSLTQSMNYLPVAAGTIINKSAGIQGELNAGTSKEISQDCIVMPIWKDASYFDSPSKDVDNGEPKSATDDQKTIEEEVYATQPLGIKDPDHPDKVYKVVKALYGLHQAPRACQDKYVAEILKKFNYTDVKSASTLVDLKKPLVKDEDVDDVDVHLYRSMIGSLMYLTTSRPDIIYLKGKPTLGLWYSRDSPFELVAYTDSDYARATQDRKSTTGGLQVNAEEDGIFISQDKYVDDILKKFNYTDVKSASTPVDLEKPLVKDRDDNDVDVHLYRSMIGSLIVRSKLWLPPLQLIEYVAAASCCGQIFLQKVLMHEEKKNLLIKNDCLIAECLEKDICSIVLTSDIVVPPSSNCLCEDLRSACDREHTKVLELEAEVLKQQKMVIESEKRNSHLQKNHIDLQLKFQNYKQCIDTSSASNAIFEINKLRKQLQGKDDTIRNLETQINITRMLNVGSTKGSCDQQAFETDRIQLKDTITSLRIQLDGLKVEHVSLQRRYDELSKANTHSRTANTEKLSALTAENTKLKAQVTGKTSSGPSTSEKPKVLASGIYNVGSKYIPPPKRANWVKPSPLPKKKQVTFQEPHRTSTRPTQKPPVQQNKKPNVSVNLPTRTKPATEPRKPMPKSDTRNHRIWPSKSENARRAAIHNRNLNFDHNQFVIRSLKSVNTKTPQAKHNGNHTKKVWKATRKHNVNTTKTAWRPKKVVGSVKPQWRPTGRHFGLFDTCPLTRIVEPIVEPLELTPSVSSSSKVTMISRFTDCKLSDRKAGSKGISGQKDVLLLILLMQDRHDQPLTTSRQIAVSFLSRYSKESDAYGMLRKEKLYHQGIRGTSLSRAGKPVKKVLLMNLSDHRDPTLNTKDYLTKFDPKSYEGVFLGYSQNSKAYIILNKQTMKVEESLNVTFDETPPPPKTSPLEDDELVEEEAIKVSKTKPIGNDLEDNQIVNIKESKTHPLENVIGNLNQRTLRSQAQDKSNFFCFISTLEPKNINEALKVKNWVIVMQKELNQFKTNDVWELVSNPMDMTIIGTKWVYRNKLDKNGVVTRNKARLVAQGYNQQEGIDYEETYAPVARLKSIRILLAYACALDFKLYQMDVKSAFLNSFINEEVYVAQPPGFIDFAKPNYVYKLKKALYGLKQAPKAWYDRLKAFLIKHNYSIGMVDNTLFNKKKDSNLIIVQIYVDDIILRSTCQEMCDDFAKIMHDEFEMSMMGELNFFLGLQIKQLDDGIFFNQSKYIKEMLKKFGLEDSKPIKTPMSTETKLTRDEEGLWYPKEFGIETIVYADSDHAGDYVDRKSTSGVCTFMGCCLTSWFSKKQTALVISTTEAEYVSVGKACQQALWMKQALIDYGVRLDDIPIMRDNKRAIDLSKNLVQQSQTKHIEIHHHFLRDNVQKGNISIEKVSSEDNIIDILTKPLKREPFNYLRLGLGMMEQID</sequence>
<dbReference type="InterPro" id="IPR043502">
    <property type="entry name" value="DNA/RNA_pol_sf"/>
</dbReference>
<evidence type="ECO:0000256" key="1">
    <source>
        <dbReference type="SAM" id="MobiDB-lite"/>
    </source>
</evidence>
<dbReference type="Pfam" id="PF25597">
    <property type="entry name" value="SH3_retrovirus"/>
    <property type="match status" value="1"/>
</dbReference>
<dbReference type="Proteomes" id="UP001151760">
    <property type="component" value="Unassembled WGS sequence"/>
</dbReference>
<organism evidence="4 5">
    <name type="scientific">Tanacetum coccineum</name>
    <dbReference type="NCBI Taxonomy" id="301880"/>
    <lineage>
        <taxon>Eukaryota</taxon>
        <taxon>Viridiplantae</taxon>
        <taxon>Streptophyta</taxon>
        <taxon>Embryophyta</taxon>
        <taxon>Tracheophyta</taxon>
        <taxon>Spermatophyta</taxon>
        <taxon>Magnoliopsida</taxon>
        <taxon>eudicotyledons</taxon>
        <taxon>Gunneridae</taxon>
        <taxon>Pentapetalae</taxon>
        <taxon>asterids</taxon>
        <taxon>campanulids</taxon>
        <taxon>Asterales</taxon>
        <taxon>Asteraceae</taxon>
        <taxon>Asteroideae</taxon>
        <taxon>Anthemideae</taxon>
        <taxon>Anthemidinae</taxon>
        <taxon>Tanacetum</taxon>
    </lineage>
</organism>
<feature type="region of interest" description="Disordered" evidence="1">
    <location>
        <begin position="513"/>
        <end position="532"/>
    </location>
</feature>
<feature type="domain" description="Reverse transcriptase Ty1/copia-type" evidence="2">
    <location>
        <begin position="1018"/>
        <end position="1261"/>
    </location>
</feature>